<dbReference type="OrthoDB" id="9778774at2"/>
<organism evidence="6 7">
    <name type="scientific">Paenibacillus psychroresistens</name>
    <dbReference type="NCBI Taxonomy" id="1778678"/>
    <lineage>
        <taxon>Bacteria</taxon>
        <taxon>Bacillati</taxon>
        <taxon>Bacillota</taxon>
        <taxon>Bacilli</taxon>
        <taxon>Bacillales</taxon>
        <taxon>Paenibacillaceae</taxon>
        <taxon>Paenibacillus</taxon>
    </lineage>
</organism>
<dbReference type="SUPFAM" id="SSF46785">
    <property type="entry name" value="Winged helix' DNA-binding domain"/>
    <property type="match status" value="1"/>
</dbReference>
<evidence type="ECO:0000256" key="2">
    <source>
        <dbReference type="ARBA" id="ARBA00023015"/>
    </source>
</evidence>
<evidence type="ECO:0000256" key="3">
    <source>
        <dbReference type="ARBA" id="ARBA00023125"/>
    </source>
</evidence>
<keyword evidence="3" id="KW-0238">DNA-binding</keyword>
<dbReference type="Proteomes" id="UP000426246">
    <property type="component" value="Chromosome"/>
</dbReference>
<dbReference type="InterPro" id="IPR036390">
    <property type="entry name" value="WH_DNA-bd_sf"/>
</dbReference>
<dbReference type="AlphaFoldDB" id="A0A6B8RLB1"/>
<protein>
    <submittedName>
        <fullName evidence="6">LysR family transcriptional regulator</fullName>
    </submittedName>
</protein>
<feature type="domain" description="HTH lysR-type" evidence="5">
    <location>
        <begin position="2"/>
        <end position="59"/>
    </location>
</feature>
<gene>
    <name evidence="6" type="ORF">EHS13_15635</name>
</gene>
<dbReference type="InterPro" id="IPR000847">
    <property type="entry name" value="LysR_HTH_N"/>
</dbReference>
<evidence type="ECO:0000256" key="4">
    <source>
        <dbReference type="ARBA" id="ARBA00023163"/>
    </source>
</evidence>
<evidence type="ECO:0000313" key="6">
    <source>
        <dbReference type="EMBL" id="QGQ96206.1"/>
    </source>
</evidence>
<dbReference type="InterPro" id="IPR005119">
    <property type="entry name" value="LysR_subst-bd"/>
</dbReference>
<dbReference type="PANTHER" id="PTHR30126:SF64">
    <property type="entry name" value="HTH-TYPE TRANSCRIPTIONAL REGULATOR CITR"/>
    <property type="match status" value="1"/>
</dbReference>
<dbReference type="CDD" id="cd05466">
    <property type="entry name" value="PBP2_LTTR_substrate"/>
    <property type="match status" value="1"/>
</dbReference>
<accession>A0A6B8RLB1</accession>
<keyword evidence="7" id="KW-1185">Reference proteome</keyword>
<dbReference type="KEGG" id="ppsc:EHS13_15635"/>
<dbReference type="Pfam" id="PF00126">
    <property type="entry name" value="HTH_1"/>
    <property type="match status" value="1"/>
</dbReference>
<dbReference type="GO" id="GO:0003700">
    <property type="term" value="F:DNA-binding transcription factor activity"/>
    <property type="evidence" value="ECO:0007669"/>
    <property type="project" value="InterPro"/>
</dbReference>
<dbReference type="SUPFAM" id="SSF53850">
    <property type="entry name" value="Periplasmic binding protein-like II"/>
    <property type="match status" value="1"/>
</dbReference>
<sequence length="304" mass="34172">MFNLEWYRIFLHTAKTGNFTRAAQELFITQPSISYAIKQMEQALGLKLFNRNSKGVELTAEGQALLEYVEKSFLLLDEGEKKLLDLKQFNGGELRVGASDSVFKHLMLPVLDQFHQEFPAIRIRLSHGKTSEIAQRLKDGLIDCGVVHLPLADPQLDVRLLTQTQDCFVVGEAYRELAKGHLTAVKLSELPLLCLSQGSSTRLFMEWWFLAQGITVEVDIELGSIDLLIELAKRGFGAAFISRSFVSDELKNGSLFEIHTKEPIPTRGIGIAVRKSITLPLITTKFIDMLVLMPESMYSETINL</sequence>
<evidence type="ECO:0000313" key="7">
    <source>
        <dbReference type="Proteomes" id="UP000426246"/>
    </source>
</evidence>
<dbReference type="FunFam" id="1.10.10.10:FF:000001">
    <property type="entry name" value="LysR family transcriptional regulator"/>
    <property type="match status" value="1"/>
</dbReference>
<dbReference type="Pfam" id="PF03466">
    <property type="entry name" value="LysR_substrate"/>
    <property type="match status" value="1"/>
</dbReference>
<proteinExistence type="inferred from homology"/>
<comment type="similarity">
    <text evidence="1">Belongs to the LysR transcriptional regulatory family.</text>
</comment>
<dbReference type="GO" id="GO:0000976">
    <property type="term" value="F:transcription cis-regulatory region binding"/>
    <property type="evidence" value="ECO:0007669"/>
    <property type="project" value="TreeGrafter"/>
</dbReference>
<dbReference type="RefSeq" id="WP_155701241.1">
    <property type="nucleotide sequence ID" value="NZ_CP034235.1"/>
</dbReference>
<dbReference type="PRINTS" id="PR00039">
    <property type="entry name" value="HTHLYSR"/>
</dbReference>
<dbReference type="PROSITE" id="PS50931">
    <property type="entry name" value="HTH_LYSR"/>
    <property type="match status" value="1"/>
</dbReference>
<reference evidence="7" key="1">
    <citation type="submission" date="2018-11" db="EMBL/GenBank/DDBJ databases">
        <title>Complete genome sequence of Paenibacillus sp. ML311-T8.</title>
        <authorList>
            <person name="Nam Y.-D."/>
            <person name="Kang J."/>
            <person name="Chung W.-H."/>
            <person name="Park Y.S."/>
        </authorList>
    </citation>
    <scope>NUCLEOTIDE SEQUENCE [LARGE SCALE GENOMIC DNA]</scope>
    <source>
        <strain evidence="7">ML311-T8</strain>
    </source>
</reference>
<evidence type="ECO:0000256" key="1">
    <source>
        <dbReference type="ARBA" id="ARBA00009437"/>
    </source>
</evidence>
<dbReference type="PANTHER" id="PTHR30126">
    <property type="entry name" value="HTH-TYPE TRANSCRIPTIONAL REGULATOR"/>
    <property type="match status" value="1"/>
</dbReference>
<keyword evidence="4" id="KW-0804">Transcription</keyword>
<dbReference type="Gene3D" id="3.40.190.290">
    <property type="match status" value="1"/>
</dbReference>
<dbReference type="InterPro" id="IPR036388">
    <property type="entry name" value="WH-like_DNA-bd_sf"/>
</dbReference>
<dbReference type="EMBL" id="CP034235">
    <property type="protein sequence ID" value="QGQ96206.1"/>
    <property type="molecule type" value="Genomic_DNA"/>
</dbReference>
<name>A0A6B8RLB1_9BACL</name>
<evidence type="ECO:0000259" key="5">
    <source>
        <dbReference type="PROSITE" id="PS50931"/>
    </source>
</evidence>
<keyword evidence="2" id="KW-0805">Transcription regulation</keyword>
<dbReference type="Gene3D" id="1.10.10.10">
    <property type="entry name" value="Winged helix-like DNA-binding domain superfamily/Winged helix DNA-binding domain"/>
    <property type="match status" value="1"/>
</dbReference>